<reference evidence="2" key="1">
    <citation type="journal article" date="2014" name="Genome Announc.">
        <title>Draft genome sequence of Rhodosporidium toruloides CECT1137, an oleaginous yeast of biotechnological interest.</title>
        <authorList>
            <person name="Morin N."/>
            <person name="Calcas X."/>
            <person name="Devillers H."/>
            <person name="Durrens P."/>
            <person name="Sherman D.J."/>
            <person name="Nicaud J.-M."/>
            <person name="Neuveglise C."/>
        </authorList>
    </citation>
    <scope>NUCLEOTIDE SEQUENCE</scope>
    <source>
        <strain evidence="2">CECT1137</strain>
    </source>
</reference>
<proteinExistence type="predicted"/>
<accession>A0A061BNQ0</accession>
<sequence length="123" mass="13001">MFARRIVLAARPLVARPFSATSAPRKDLVQDLYLRELRSYKPKPAASAQGATKSYSTPSAPKAPEVPDAKALAGELAAYEASTPDVASTTPGVAAEATEDDATLGADDFLKLCEQDVKVEAKH</sequence>
<evidence type="ECO:0000256" key="1">
    <source>
        <dbReference type="SAM" id="MobiDB-lite"/>
    </source>
</evidence>
<feature type="compositionally biased region" description="Polar residues" evidence="1">
    <location>
        <begin position="49"/>
        <end position="59"/>
    </location>
</feature>
<evidence type="ECO:0000313" key="2">
    <source>
        <dbReference type="EMBL" id="CDR48692.1"/>
    </source>
</evidence>
<dbReference type="GO" id="GO:0046933">
    <property type="term" value="F:proton-transporting ATP synthase activity, rotational mechanism"/>
    <property type="evidence" value="ECO:0007669"/>
    <property type="project" value="TreeGrafter"/>
</dbReference>
<gene>
    <name evidence="2" type="ORF">RHTO0S_19e02564g</name>
</gene>
<name>A0A061BNQ0_RHOTO</name>
<protein>
    <submittedName>
        <fullName evidence="2">RHTO0S19e02564g1_1</fullName>
    </submittedName>
</protein>
<dbReference type="Pfam" id="PF10775">
    <property type="entry name" value="ATP_sub_h"/>
    <property type="match status" value="1"/>
</dbReference>
<feature type="region of interest" description="Disordered" evidence="1">
    <location>
        <begin position="42"/>
        <end position="68"/>
    </location>
</feature>
<dbReference type="EMBL" id="LK052954">
    <property type="protein sequence ID" value="CDR48692.1"/>
    <property type="molecule type" value="Genomic_DNA"/>
</dbReference>
<dbReference type="PANTHER" id="PTHR28207">
    <property type="entry name" value="ATP SYNTHASE SUBUNIT H, MITOCHONDRIAL"/>
    <property type="match status" value="1"/>
</dbReference>
<organism evidence="2">
    <name type="scientific">Rhodotorula toruloides</name>
    <name type="common">Yeast</name>
    <name type="synonym">Rhodosporidium toruloides</name>
    <dbReference type="NCBI Taxonomy" id="5286"/>
    <lineage>
        <taxon>Eukaryota</taxon>
        <taxon>Fungi</taxon>
        <taxon>Dikarya</taxon>
        <taxon>Basidiomycota</taxon>
        <taxon>Pucciniomycotina</taxon>
        <taxon>Microbotryomycetes</taxon>
        <taxon>Sporidiobolales</taxon>
        <taxon>Sporidiobolaceae</taxon>
        <taxon>Rhodotorula</taxon>
    </lineage>
</organism>
<dbReference type="AlphaFoldDB" id="A0A061BNQ0"/>
<dbReference type="InterPro" id="IPR019711">
    <property type="entry name" value="ATP_synth_F0_suH"/>
</dbReference>
<dbReference type="OrthoDB" id="274752at2759"/>
<dbReference type="PANTHER" id="PTHR28207:SF1">
    <property type="entry name" value="ATP SYNTHASE SUBUNIT H, MITOCHONDRIAL"/>
    <property type="match status" value="1"/>
</dbReference>